<organism evidence="1 2">
    <name type="scientific">Lipomyces kononenkoae</name>
    <name type="common">Yeast</name>
    <dbReference type="NCBI Taxonomy" id="34357"/>
    <lineage>
        <taxon>Eukaryota</taxon>
        <taxon>Fungi</taxon>
        <taxon>Dikarya</taxon>
        <taxon>Ascomycota</taxon>
        <taxon>Saccharomycotina</taxon>
        <taxon>Lipomycetes</taxon>
        <taxon>Lipomycetales</taxon>
        <taxon>Lipomycetaceae</taxon>
        <taxon>Lipomyces</taxon>
    </lineage>
</organism>
<keyword evidence="2" id="KW-1185">Reference proteome</keyword>
<dbReference type="Proteomes" id="UP001433508">
    <property type="component" value="Unassembled WGS sequence"/>
</dbReference>
<dbReference type="EMBL" id="MU971335">
    <property type="protein sequence ID" value="KAK9241216.1"/>
    <property type="molecule type" value="Genomic_DNA"/>
</dbReference>
<proteinExistence type="predicted"/>
<evidence type="ECO:0000313" key="2">
    <source>
        <dbReference type="Proteomes" id="UP001433508"/>
    </source>
</evidence>
<protein>
    <submittedName>
        <fullName evidence="1">Uncharacterized protein</fullName>
    </submittedName>
</protein>
<name>A0ACC3TBA5_LIPKO</name>
<sequence length="1437" mass="161875">MAAGLDTVETVAVEPNVPDVPDSESSNDLRHRRLRWASTRHPNGRPRHMSRLHRLSLGARLKRHSTASERIANEIASAGENKGDDVDINRSSLPHRRVYVNLPLPPTDLDEHGQPLTQYPRNKTSSSKYTPLTFVPKNLFLQFHNVANIYFLFIVILGIFPIFGASNPGLDATPIIVIVTITAIKDAIEDYRRTILDLELNNSPTQILANWHNPNVSEDNVSLWRKFKKASTRVSIRFLRFLKRYLGGRKRRMEMDAKERRRREEEMADDDQFSDTDAGRTMTLATIQSEYTDHRISESFQMHEIRRSHDVSRLSHDVSRLSHDRGRQNPFDDVPDYRKPSIDLTRGNVMDHSRDIPGTARFKRGFWKSVRVGDFVRIRNDDEIPADIVILSTSDSDGACYVETKNLDGETNLKVRQAVRCGSSIKHSRDCERAAFIIESEAPHPNLYAYSGVVRWSQSNPADPRLPPQEMAEPITINNMLLRGCTLRNTEWVIGIVMFTGQETKIMLNAGDTVTKRSRIARQLNINVLYNFLILFALCFVSGVVEGVQWGKSTNSIEWFEFGSIGGSPAVDGLVTFWTAVILFQSLVPVSLYVSIEIIKTIQAFFIWSDTYMYYEPIDYPCTPKSWNISDDLGQIEYVFSDKTGTLTQNVMELKKVSVNGISYGEAYTEAMAGIQKRQGINAEVEAANALRQIMISKDNMLQDLKTIYDNPYLNPDKMTFVAPHYVADLKGAAGPAQAAATHNFMLALALCHSVLTERVSDDPPVLEFKAQSPDEAALVGTARDVGFTLIGRTQRGVILDIQGHIQEYNVLTTLEFNSTRKRMSAIVRMPEDNRIVLFCKGADSVIYSRLRKGGQDDLKESTAEHLEQYANEGLRTLCIAQRVLTEEEYMLWSREYDEAAAALVDREEKMEIAADRIERELTLLGGTAIEDRLQDGVPDAISLLADAGIKLWVLTGDRVETAINIGFSCNLLNTDMELLVFQVSAEGGLQEAEQKLMDYMSQYFQLKGTVEELEAAKKDHSPPDPTYALVIDGDALKLVLDESLKMRFLLLCKQCKAILCCRVSPAQKAAVVKMVKNGLGVMTLAIGDGANDVAMIQAADIGVGIAGEEGRQAAMSSDYAIGQFRFLSRLLLVHGRWSYRRLAEMIANFFYKNMVFTFSLFWYQIYNDFDGSYLFDYTYVLLYNLAFTSLPVIFMGILDQDVDDKVSLAVPELYQRGILRKEWTQRKFWMYMFDGLVQSVICFFFTYLMFYTGGFVTRSGLQLNQRESMGVFVATAAVIVANVYVLLNQYRWDWLFCLFISLSILIMFFWTGVYTASTVSAGFYGAGSQVYGSLIFWASILVTSVACLLPRFLVKATQKLFRPLDVDIIRELIRLGEFEYLNHIEPDQVGITSISVGTSREKLDDNAPTVTTSNGSDSVTANSNGATSSNGKKHFT</sequence>
<accession>A0ACC3TBA5</accession>
<reference evidence="2" key="1">
    <citation type="journal article" date="2024" name="Front. Bioeng. Biotechnol.">
        <title>Genome-scale model development and genomic sequencing of the oleaginous clade Lipomyces.</title>
        <authorList>
            <person name="Czajka J.J."/>
            <person name="Han Y."/>
            <person name="Kim J."/>
            <person name="Mondo S.J."/>
            <person name="Hofstad B.A."/>
            <person name="Robles A."/>
            <person name="Haridas S."/>
            <person name="Riley R."/>
            <person name="LaButti K."/>
            <person name="Pangilinan J."/>
            <person name="Andreopoulos W."/>
            <person name="Lipzen A."/>
            <person name="Yan J."/>
            <person name="Wang M."/>
            <person name="Ng V."/>
            <person name="Grigoriev I.V."/>
            <person name="Spatafora J.W."/>
            <person name="Magnuson J.K."/>
            <person name="Baker S.E."/>
            <person name="Pomraning K.R."/>
        </authorList>
    </citation>
    <scope>NUCLEOTIDE SEQUENCE [LARGE SCALE GENOMIC DNA]</scope>
    <source>
        <strain evidence="2">CBS 7786</strain>
    </source>
</reference>
<gene>
    <name evidence="1" type="ORF">V1525DRAFT_334783</name>
</gene>
<evidence type="ECO:0000313" key="1">
    <source>
        <dbReference type="EMBL" id="KAK9241216.1"/>
    </source>
</evidence>
<comment type="caution">
    <text evidence="1">The sequence shown here is derived from an EMBL/GenBank/DDBJ whole genome shotgun (WGS) entry which is preliminary data.</text>
</comment>